<name>A0A2Z6P240_TRISU</name>
<gene>
    <name evidence="1" type="ORF">TSUD_316330</name>
</gene>
<dbReference type="EMBL" id="DF973632">
    <property type="protein sequence ID" value="GAU36507.1"/>
    <property type="molecule type" value="Genomic_DNA"/>
</dbReference>
<dbReference type="AlphaFoldDB" id="A0A2Z6P240"/>
<proteinExistence type="predicted"/>
<dbReference type="Proteomes" id="UP000242715">
    <property type="component" value="Unassembled WGS sequence"/>
</dbReference>
<sequence>MWAKIRDLAQFKINSTWVQKKGNSHISVQRHTLFDPILILLKLLVPMLWHKEVPPEGTQDREVQVERIVDVWPCMENEDVLPKLPIWNSWAKDFTQHEMHDFY</sequence>
<keyword evidence="2" id="KW-1185">Reference proteome</keyword>
<accession>A0A2Z6P240</accession>
<reference evidence="2" key="1">
    <citation type="journal article" date="2017" name="Front. Plant Sci.">
        <title>Climate Clever Clovers: New Paradigm to Reduce the Environmental Footprint of Ruminants by Breeding Low Methanogenic Forages Utilizing Haplotype Variation.</title>
        <authorList>
            <person name="Kaur P."/>
            <person name="Appels R."/>
            <person name="Bayer P.E."/>
            <person name="Keeble-Gagnere G."/>
            <person name="Wang J."/>
            <person name="Hirakawa H."/>
            <person name="Shirasawa K."/>
            <person name="Vercoe P."/>
            <person name="Stefanova K."/>
            <person name="Durmic Z."/>
            <person name="Nichols P."/>
            <person name="Revell C."/>
            <person name="Isobe S.N."/>
            <person name="Edwards D."/>
            <person name="Erskine W."/>
        </authorList>
    </citation>
    <scope>NUCLEOTIDE SEQUENCE [LARGE SCALE GENOMIC DNA]</scope>
    <source>
        <strain evidence="2">cv. Daliak</strain>
    </source>
</reference>
<protein>
    <submittedName>
        <fullName evidence="1">Uncharacterized protein</fullName>
    </submittedName>
</protein>
<organism evidence="1 2">
    <name type="scientific">Trifolium subterraneum</name>
    <name type="common">Subterranean clover</name>
    <dbReference type="NCBI Taxonomy" id="3900"/>
    <lineage>
        <taxon>Eukaryota</taxon>
        <taxon>Viridiplantae</taxon>
        <taxon>Streptophyta</taxon>
        <taxon>Embryophyta</taxon>
        <taxon>Tracheophyta</taxon>
        <taxon>Spermatophyta</taxon>
        <taxon>Magnoliopsida</taxon>
        <taxon>eudicotyledons</taxon>
        <taxon>Gunneridae</taxon>
        <taxon>Pentapetalae</taxon>
        <taxon>rosids</taxon>
        <taxon>fabids</taxon>
        <taxon>Fabales</taxon>
        <taxon>Fabaceae</taxon>
        <taxon>Papilionoideae</taxon>
        <taxon>50 kb inversion clade</taxon>
        <taxon>NPAAA clade</taxon>
        <taxon>Hologalegina</taxon>
        <taxon>IRL clade</taxon>
        <taxon>Trifolieae</taxon>
        <taxon>Trifolium</taxon>
    </lineage>
</organism>
<evidence type="ECO:0000313" key="1">
    <source>
        <dbReference type="EMBL" id="GAU36507.1"/>
    </source>
</evidence>
<evidence type="ECO:0000313" key="2">
    <source>
        <dbReference type="Proteomes" id="UP000242715"/>
    </source>
</evidence>